<proteinExistence type="predicted"/>
<dbReference type="OrthoDB" id="9775804at2"/>
<feature type="domain" description="N-acetyltransferase" evidence="3">
    <location>
        <begin position="3"/>
        <end position="141"/>
    </location>
</feature>
<dbReference type="Gene3D" id="3.40.630.30">
    <property type="match status" value="1"/>
</dbReference>
<keyword evidence="2" id="KW-0012">Acyltransferase</keyword>
<dbReference type="Pfam" id="PF00583">
    <property type="entry name" value="Acetyltransf_1"/>
    <property type="match status" value="1"/>
</dbReference>
<dbReference type="Proteomes" id="UP000184603">
    <property type="component" value="Unassembled WGS sequence"/>
</dbReference>
<name>A0A1M7Y339_9BACT</name>
<evidence type="ECO:0000256" key="1">
    <source>
        <dbReference type="ARBA" id="ARBA00022679"/>
    </source>
</evidence>
<sequence length="141" mass="15771">MTIEIRFGTQHLNWPALCELIRLAPLGERDPEKMQKAAENSYVVCSAYVNNELVGFGRAISDGQYQAAIYDIVVLPQYQGKGVGRLIMQSILEKLPEGSLSLLYVVPGKQKFYEKFGFGNLTTGMGRFPDPEKAHRNGYLV</sequence>
<dbReference type="InterPro" id="IPR000182">
    <property type="entry name" value="GNAT_dom"/>
</dbReference>
<dbReference type="AlphaFoldDB" id="A0A1M7Y339"/>
<dbReference type="PROSITE" id="PS51186">
    <property type="entry name" value="GNAT"/>
    <property type="match status" value="1"/>
</dbReference>
<evidence type="ECO:0000256" key="2">
    <source>
        <dbReference type="ARBA" id="ARBA00023315"/>
    </source>
</evidence>
<dbReference type="EMBL" id="FRFE01000005">
    <property type="protein sequence ID" value="SHO46425.1"/>
    <property type="molecule type" value="Genomic_DNA"/>
</dbReference>
<dbReference type="InterPro" id="IPR045039">
    <property type="entry name" value="NSI-like"/>
</dbReference>
<accession>A0A1M7Y339</accession>
<dbReference type="RefSeq" id="WP_073612814.1">
    <property type="nucleotide sequence ID" value="NZ_FRFE01000005.1"/>
</dbReference>
<dbReference type="PANTHER" id="PTHR43626:SF4">
    <property type="entry name" value="GCN5-RELATED N-ACETYLTRANSFERASE 2, CHLOROPLASTIC"/>
    <property type="match status" value="1"/>
</dbReference>
<dbReference type="GO" id="GO:0005737">
    <property type="term" value="C:cytoplasm"/>
    <property type="evidence" value="ECO:0007669"/>
    <property type="project" value="TreeGrafter"/>
</dbReference>
<dbReference type="PANTHER" id="PTHR43626">
    <property type="entry name" value="ACYL-COA N-ACYLTRANSFERASE"/>
    <property type="match status" value="1"/>
</dbReference>
<gene>
    <name evidence="4" type="ORF">SAMN02745220_01487</name>
</gene>
<dbReference type="GO" id="GO:0008080">
    <property type="term" value="F:N-acetyltransferase activity"/>
    <property type="evidence" value="ECO:0007669"/>
    <property type="project" value="InterPro"/>
</dbReference>
<evidence type="ECO:0000313" key="5">
    <source>
        <dbReference type="Proteomes" id="UP000184603"/>
    </source>
</evidence>
<dbReference type="STRING" id="1121416.SAMN02745220_01487"/>
<organism evidence="4 5">
    <name type="scientific">Desulfopila aestuarii DSM 18488</name>
    <dbReference type="NCBI Taxonomy" id="1121416"/>
    <lineage>
        <taxon>Bacteria</taxon>
        <taxon>Pseudomonadati</taxon>
        <taxon>Thermodesulfobacteriota</taxon>
        <taxon>Desulfobulbia</taxon>
        <taxon>Desulfobulbales</taxon>
        <taxon>Desulfocapsaceae</taxon>
        <taxon>Desulfopila</taxon>
    </lineage>
</organism>
<evidence type="ECO:0000313" key="4">
    <source>
        <dbReference type="EMBL" id="SHO46425.1"/>
    </source>
</evidence>
<protein>
    <submittedName>
        <fullName evidence="4">Acetyltransferase (GNAT) domain-containing protein</fullName>
    </submittedName>
</protein>
<dbReference type="SUPFAM" id="SSF55729">
    <property type="entry name" value="Acyl-CoA N-acyltransferases (Nat)"/>
    <property type="match status" value="1"/>
</dbReference>
<keyword evidence="1 4" id="KW-0808">Transferase</keyword>
<evidence type="ECO:0000259" key="3">
    <source>
        <dbReference type="PROSITE" id="PS51186"/>
    </source>
</evidence>
<reference evidence="4 5" key="1">
    <citation type="submission" date="2016-12" db="EMBL/GenBank/DDBJ databases">
        <authorList>
            <person name="Song W.-J."/>
            <person name="Kurnit D.M."/>
        </authorList>
    </citation>
    <scope>NUCLEOTIDE SEQUENCE [LARGE SCALE GENOMIC DNA]</scope>
    <source>
        <strain evidence="4 5">DSM 18488</strain>
    </source>
</reference>
<keyword evidence="5" id="KW-1185">Reference proteome</keyword>
<dbReference type="CDD" id="cd04301">
    <property type="entry name" value="NAT_SF"/>
    <property type="match status" value="1"/>
</dbReference>
<dbReference type="InterPro" id="IPR016181">
    <property type="entry name" value="Acyl_CoA_acyltransferase"/>
</dbReference>